<reference evidence="1" key="2">
    <citation type="journal article" date="2015" name="Data Brief">
        <title>Shoot transcriptome of the giant reed, Arundo donax.</title>
        <authorList>
            <person name="Barrero R.A."/>
            <person name="Guerrero F.D."/>
            <person name="Moolhuijzen P."/>
            <person name="Goolsby J.A."/>
            <person name="Tidwell J."/>
            <person name="Bellgard S.E."/>
            <person name="Bellgard M.I."/>
        </authorList>
    </citation>
    <scope>NUCLEOTIDE SEQUENCE</scope>
    <source>
        <tissue evidence="1">Shoot tissue taken approximately 20 cm above the soil surface</tissue>
    </source>
</reference>
<dbReference type="EMBL" id="GBRH01191679">
    <property type="protein sequence ID" value="JAE06217.1"/>
    <property type="molecule type" value="Transcribed_RNA"/>
</dbReference>
<organism evidence="1">
    <name type="scientific">Arundo donax</name>
    <name type="common">Giant reed</name>
    <name type="synonym">Donax arundinaceus</name>
    <dbReference type="NCBI Taxonomy" id="35708"/>
    <lineage>
        <taxon>Eukaryota</taxon>
        <taxon>Viridiplantae</taxon>
        <taxon>Streptophyta</taxon>
        <taxon>Embryophyta</taxon>
        <taxon>Tracheophyta</taxon>
        <taxon>Spermatophyta</taxon>
        <taxon>Magnoliopsida</taxon>
        <taxon>Liliopsida</taxon>
        <taxon>Poales</taxon>
        <taxon>Poaceae</taxon>
        <taxon>PACMAD clade</taxon>
        <taxon>Arundinoideae</taxon>
        <taxon>Arundineae</taxon>
        <taxon>Arundo</taxon>
    </lineage>
</organism>
<dbReference type="AlphaFoldDB" id="A0A0A9F1L3"/>
<reference evidence="1" key="1">
    <citation type="submission" date="2014-09" db="EMBL/GenBank/DDBJ databases">
        <authorList>
            <person name="Magalhaes I.L.F."/>
            <person name="Oliveira U."/>
            <person name="Santos F.R."/>
            <person name="Vidigal T.H.D.A."/>
            <person name="Brescovit A.D."/>
            <person name="Santos A.J."/>
        </authorList>
    </citation>
    <scope>NUCLEOTIDE SEQUENCE</scope>
    <source>
        <tissue evidence="1">Shoot tissue taken approximately 20 cm above the soil surface</tissue>
    </source>
</reference>
<name>A0A0A9F1L3_ARUDO</name>
<proteinExistence type="predicted"/>
<accession>A0A0A9F1L3</accession>
<sequence length="67" mass="6759">MSMVLAATKAPVPMTMKVATTGLVLMTMAVVPADITNPAATTTTVDTRAPTPTIMVAVVATSPAPMT</sequence>
<protein>
    <submittedName>
        <fullName evidence="1">Uncharacterized protein</fullName>
    </submittedName>
</protein>
<evidence type="ECO:0000313" key="1">
    <source>
        <dbReference type="EMBL" id="JAE06217.1"/>
    </source>
</evidence>